<evidence type="ECO:0000313" key="2">
    <source>
        <dbReference type="EMBL" id="KAF6758491.1"/>
    </source>
</evidence>
<name>A0A8H6I6Z6_9AGAR</name>
<keyword evidence="3" id="KW-1185">Reference proteome</keyword>
<dbReference type="EMBL" id="JACGCI010000018">
    <property type="protein sequence ID" value="KAF6758491.1"/>
    <property type="molecule type" value="Genomic_DNA"/>
</dbReference>
<gene>
    <name evidence="2" type="ORF">DFP72DRAFT_753604</name>
</gene>
<evidence type="ECO:0000313" key="3">
    <source>
        <dbReference type="Proteomes" id="UP000521943"/>
    </source>
</evidence>
<comment type="caution">
    <text evidence="2">The sequence shown here is derived from an EMBL/GenBank/DDBJ whole genome shotgun (WGS) entry which is preliminary data.</text>
</comment>
<dbReference type="OrthoDB" id="3247165at2759"/>
<evidence type="ECO:0000256" key="1">
    <source>
        <dbReference type="SAM" id="MobiDB-lite"/>
    </source>
</evidence>
<sequence length="400" mass="45464">NFSMTDYSSQGKTREWNVIDLSQCRNFQGVYTCLSRGTSLSRTLIIHDFEDSLLKGGLDGDLRQEYRELEYLTTITDLRYRGVLPSSITQPTRWETIRMYRAWKKTAGIHVTDAPAFEEPDVVEPPSESIVYEVETIAANGKRKEREINAKKPAKKRRKLDPQPILANTSWASPPGPVWDSRDWSCAYDSLTFILHWLWTTDRVKWSRVLSTYSPALGCMIAGFKRMPQRDPETEVTIVRDEWRDTLRETYPGAYPAGREGADIMNMTENLLGYQFRGSGVKTRCVGCNESAVEYPAGAVRSLGAFSPIRDAISVQEFVDEAFRPLRVCVTCGGDILAKHRRSEVIAFEVADAGEVLLNKRVEMGPWGLYRLAGTIYYGDQHFISRVITREDKIYGHDGM</sequence>
<protein>
    <submittedName>
        <fullName evidence="2">Uncharacterized protein</fullName>
    </submittedName>
</protein>
<proteinExistence type="predicted"/>
<feature type="non-terminal residue" evidence="2">
    <location>
        <position position="400"/>
    </location>
</feature>
<feature type="region of interest" description="Disordered" evidence="1">
    <location>
        <begin position="143"/>
        <end position="172"/>
    </location>
</feature>
<accession>A0A8H6I6Z6</accession>
<reference evidence="2 3" key="1">
    <citation type="submission" date="2020-07" db="EMBL/GenBank/DDBJ databases">
        <title>Comparative genomics of pyrophilous fungi reveals a link between fire events and developmental genes.</title>
        <authorList>
            <consortium name="DOE Joint Genome Institute"/>
            <person name="Steindorff A.S."/>
            <person name="Carver A."/>
            <person name="Calhoun S."/>
            <person name="Stillman K."/>
            <person name="Liu H."/>
            <person name="Lipzen A."/>
            <person name="Pangilinan J."/>
            <person name="Labutti K."/>
            <person name="Bruns T.D."/>
            <person name="Grigoriev I.V."/>
        </authorList>
    </citation>
    <scope>NUCLEOTIDE SEQUENCE [LARGE SCALE GENOMIC DNA]</scope>
    <source>
        <strain evidence="2 3">CBS 144469</strain>
    </source>
</reference>
<dbReference type="AlphaFoldDB" id="A0A8H6I6Z6"/>
<organism evidence="2 3">
    <name type="scientific">Ephemerocybe angulata</name>
    <dbReference type="NCBI Taxonomy" id="980116"/>
    <lineage>
        <taxon>Eukaryota</taxon>
        <taxon>Fungi</taxon>
        <taxon>Dikarya</taxon>
        <taxon>Basidiomycota</taxon>
        <taxon>Agaricomycotina</taxon>
        <taxon>Agaricomycetes</taxon>
        <taxon>Agaricomycetidae</taxon>
        <taxon>Agaricales</taxon>
        <taxon>Agaricineae</taxon>
        <taxon>Psathyrellaceae</taxon>
        <taxon>Ephemerocybe</taxon>
    </lineage>
</organism>
<feature type="non-terminal residue" evidence="2">
    <location>
        <position position="1"/>
    </location>
</feature>
<dbReference type="Proteomes" id="UP000521943">
    <property type="component" value="Unassembled WGS sequence"/>
</dbReference>